<comment type="caution">
    <text evidence="8">The sequence shown here is derived from an EMBL/GenBank/DDBJ whole genome shotgun (WGS) entry which is preliminary data.</text>
</comment>
<dbReference type="Gene3D" id="3.40.30.10">
    <property type="entry name" value="Glutaredoxin"/>
    <property type="match status" value="1"/>
</dbReference>
<keyword evidence="5" id="KW-0676">Redox-active center</keyword>
<evidence type="ECO:0000256" key="3">
    <source>
        <dbReference type="ARBA" id="ARBA00023002"/>
    </source>
</evidence>
<dbReference type="AlphaFoldDB" id="A0AA37CWV8"/>
<gene>
    <name evidence="8" type="ORF">KAM351_19900</name>
</gene>
<dbReference type="Pfam" id="PF13462">
    <property type="entry name" value="Thioredoxin_4"/>
    <property type="match status" value="1"/>
</dbReference>
<keyword evidence="6" id="KW-0812">Transmembrane</keyword>
<dbReference type="PANTHER" id="PTHR13887:SF14">
    <property type="entry name" value="DISULFIDE BOND FORMATION PROTEIN D"/>
    <property type="match status" value="1"/>
</dbReference>
<evidence type="ECO:0000313" key="8">
    <source>
        <dbReference type="EMBL" id="GJA63379.1"/>
    </source>
</evidence>
<reference evidence="8" key="1">
    <citation type="submission" date="2021-07" db="EMBL/GenBank/DDBJ databases">
        <title>Draft genome sequence of carbapenem-resistant Aeromonas spp. in Japan.</title>
        <authorList>
            <person name="Maehana S."/>
            <person name="Suzuki M."/>
            <person name="Kitasato H."/>
        </authorList>
    </citation>
    <scope>NUCLEOTIDE SEQUENCE</scope>
    <source>
        <strain evidence="8">KAM351</strain>
    </source>
</reference>
<proteinExistence type="inferred from homology"/>
<evidence type="ECO:0000256" key="5">
    <source>
        <dbReference type="ARBA" id="ARBA00023284"/>
    </source>
</evidence>
<organism evidence="8 9">
    <name type="scientific">Aeromonas caviae</name>
    <name type="common">Aeromonas punctata</name>
    <dbReference type="NCBI Taxonomy" id="648"/>
    <lineage>
        <taxon>Bacteria</taxon>
        <taxon>Pseudomonadati</taxon>
        <taxon>Pseudomonadota</taxon>
        <taxon>Gammaproteobacteria</taxon>
        <taxon>Aeromonadales</taxon>
        <taxon>Aeromonadaceae</taxon>
        <taxon>Aeromonas</taxon>
    </lineage>
</organism>
<keyword evidence="6" id="KW-0472">Membrane</keyword>
<sequence length="288" mass="31315">MTVLSSKKIQIGVIAAIVLGALGTGIGVYQSVKVDQLTNDLAKVNNTLSNMNAITTNSITFKNQTEFDTAVAASINKLVDKQQQEKMSQKYAQFDAAAEKVADGKHIYGDLNARFTLVEFSDIECPYCKRFHDTPKQLVDASKGNVNWQWKHMPLDFHNPAAFKEAVAAECISEQKGNRGFWVFINDMFEHTQGNGAGVKDLPQVVAGVGADLSAFRECLAAGKMDEKVQENIQQAKSLGVNGTPATFVVDNKTGKSQLLGGAQPPEAIMAAMRKMVVEDQEQSAVKQ</sequence>
<accession>A0AA37CWV8</accession>
<comment type="similarity">
    <text evidence="1">Belongs to the thioredoxin family. DsbA subfamily.</text>
</comment>
<dbReference type="RefSeq" id="WP_043774305.1">
    <property type="nucleotide sequence ID" value="NZ_AP026376.1"/>
</dbReference>
<dbReference type="EMBL" id="BPNN01000024">
    <property type="protein sequence ID" value="GJA63379.1"/>
    <property type="molecule type" value="Genomic_DNA"/>
</dbReference>
<evidence type="ECO:0000256" key="6">
    <source>
        <dbReference type="SAM" id="Phobius"/>
    </source>
</evidence>
<dbReference type="InterPro" id="IPR036249">
    <property type="entry name" value="Thioredoxin-like_sf"/>
</dbReference>
<protein>
    <recommendedName>
        <fullName evidence="7">Thioredoxin domain-containing protein</fullName>
    </recommendedName>
</protein>
<evidence type="ECO:0000313" key="9">
    <source>
        <dbReference type="Proteomes" id="UP000886934"/>
    </source>
</evidence>
<dbReference type="GO" id="GO:0016491">
    <property type="term" value="F:oxidoreductase activity"/>
    <property type="evidence" value="ECO:0007669"/>
    <property type="project" value="UniProtKB-KW"/>
</dbReference>
<dbReference type="PANTHER" id="PTHR13887">
    <property type="entry name" value="GLUTATHIONE S-TRANSFERASE KAPPA"/>
    <property type="match status" value="1"/>
</dbReference>
<dbReference type="PROSITE" id="PS51352">
    <property type="entry name" value="THIOREDOXIN_2"/>
    <property type="match status" value="1"/>
</dbReference>
<dbReference type="InterPro" id="IPR013766">
    <property type="entry name" value="Thioredoxin_domain"/>
</dbReference>
<dbReference type="Proteomes" id="UP000886934">
    <property type="component" value="Unassembled WGS sequence"/>
</dbReference>
<feature type="transmembrane region" description="Helical" evidence="6">
    <location>
        <begin position="12"/>
        <end position="32"/>
    </location>
</feature>
<keyword evidence="6" id="KW-1133">Transmembrane helix</keyword>
<evidence type="ECO:0000256" key="1">
    <source>
        <dbReference type="ARBA" id="ARBA00005791"/>
    </source>
</evidence>
<feature type="domain" description="Thioredoxin" evidence="7">
    <location>
        <begin position="85"/>
        <end position="278"/>
    </location>
</feature>
<dbReference type="SUPFAM" id="SSF52833">
    <property type="entry name" value="Thioredoxin-like"/>
    <property type="match status" value="1"/>
</dbReference>
<keyword evidence="3" id="KW-0560">Oxidoreductase</keyword>
<evidence type="ECO:0000256" key="4">
    <source>
        <dbReference type="ARBA" id="ARBA00023157"/>
    </source>
</evidence>
<evidence type="ECO:0000256" key="2">
    <source>
        <dbReference type="ARBA" id="ARBA00022729"/>
    </source>
</evidence>
<dbReference type="CDD" id="cd02972">
    <property type="entry name" value="DsbA_family"/>
    <property type="match status" value="1"/>
</dbReference>
<keyword evidence="4" id="KW-1015">Disulfide bond</keyword>
<keyword evidence="2" id="KW-0732">Signal</keyword>
<dbReference type="InterPro" id="IPR012336">
    <property type="entry name" value="Thioredoxin-like_fold"/>
</dbReference>
<evidence type="ECO:0000259" key="7">
    <source>
        <dbReference type="PROSITE" id="PS51352"/>
    </source>
</evidence>
<name>A0AA37CWV8_AERCA</name>